<evidence type="ECO:0000313" key="8">
    <source>
        <dbReference type="Proteomes" id="UP000248856"/>
    </source>
</evidence>
<dbReference type="SUPFAM" id="SSF69593">
    <property type="entry name" value="Glycerol-3-phosphate (1)-acyltransferase"/>
    <property type="match status" value="1"/>
</dbReference>
<name>A0A328ZUL0_9BURK</name>
<accession>A0A328ZUL0</accession>
<dbReference type="OrthoDB" id="9806880at2"/>
<evidence type="ECO:0000256" key="4">
    <source>
        <dbReference type="ARBA" id="ARBA00023098"/>
    </source>
</evidence>
<dbReference type="RefSeq" id="WP_111875834.1">
    <property type="nucleotide sequence ID" value="NZ_CBCSGC010000009.1"/>
</dbReference>
<dbReference type="Proteomes" id="UP000248856">
    <property type="component" value="Unassembled WGS sequence"/>
</dbReference>
<keyword evidence="5 7" id="KW-0012">Acyltransferase</keyword>
<evidence type="ECO:0000259" key="6">
    <source>
        <dbReference type="SMART" id="SM00563"/>
    </source>
</evidence>
<evidence type="ECO:0000256" key="5">
    <source>
        <dbReference type="ARBA" id="ARBA00023315"/>
    </source>
</evidence>
<dbReference type="GO" id="GO:0003841">
    <property type="term" value="F:1-acylglycerol-3-phosphate O-acyltransferase activity"/>
    <property type="evidence" value="ECO:0007669"/>
    <property type="project" value="TreeGrafter"/>
</dbReference>
<dbReference type="CDD" id="cd07989">
    <property type="entry name" value="LPLAT_AGPAT-like"/>
    <property type="match status" value="1"/>
</dbReference>
<dbReference type="GO" id="GO:0006654">
    <property type="term" value="P:phosphatidic acid biosynthetic process"/>
    <property type="evidence" value="ECO:0007669"/>
    <property type="project" value="TreeGrafter"/>
</dbReference>
<gene>
    <name evidence="7" type="ORF">AX018_1003179</name>
</gene>
<proteinExistence type="predicted"/>
<dbReference type="SMART" id="SM00563">
    <property type="entry name" value="PlsC"/>
    <property type="match status" value="1"/>
</dbReference>
<keyword evidence="4" id="KW-0443">Lipid metabolism</keyword>
<comment type="caution">
    <text evidence="7">The sequence shown here is derived from an EMBL/GenBank/DDBJ whole genome shotgun (WGS) entry which is preliminary data.</text>
</comment>
<feature type="domain" description="Phospholipid/glycerol acyltransferase" evidence="6">
    <location>
        <begin position="68"/>
        <end position="180"/>
    </location>
</feature>
<evidence type="ECO:0000256" key="2">
    <source>
        <dbReference type="ARBA" id="ARBA00022516"/>
    </source>
</evidence>
<protein>
    <submittedName>
        <fullName evidence="7">Lyso-ornithine lipid acyltransferase</fullName>
    </submittedName>
</protein>
<evidence type="ECO:0000256" key="3">
    <source>
        <dbReference type="ARBA" id="ARBA00022679"/>
    </source>
</evidence>
<evidence type="ECO:0000256" key="1">
    <source>
        <dbReference type="ARBA" id="ARBA00005189"/>
    </source>
</evidence>
<dbReference type="PANTHER" id="PTHR10434:SF64">
    <property type="entry name" value="1-ACYL-SN-GLYCEROL-3-PHOSPHATE ACYLTRANSFERASE-RELATED"/>
    <property type="match status" value="1"/>
</dbReference>
<comment type="pathway">
    <text evidence="1">Lipid metabolism.</text>
</comment>
<dbReference type="Pfam" id="PF01553">
    <property type="entry name" value="Acyltransferase"/>
    <property type="match status" value="1"/>
</dbReference>
<dbReference type="AlphaFoldDB" id="A0A328ZUL0"/>
<keyword evidence="8" id="KW-1185">Reference proteome</keyword>
<keyword evidence="2" id="KW-0444">Lipid biosynthesis</keyword>
<evidence type="ECO:0000313" key="7">
    <source>
        <dbReference type="EMBL" id="RAR85946.1"/>
    </source>
</evidence>
<sequence>MPSSVRAVARLLRLIVHILGGLGTVLLRFPRLSPDQRHARVQAWARELLAHAGIALEVRGTPPVDGPVLLVANHLSWLDIPVMHAARHCRFISKSDVERWPVIGRLATAAGTLYIERNTRRDAMRIVRLMQEALARREVLGVFPEGTTGDGSALLPFHANLLQAAVLADAPVQPVGLGFIDRATGRPSDAVLYVGDDTLVGSLWRVLRADAITAFVHYGPPERAAGRDRRVWAEDLRRVVDGLRQP</sequence>
<keyword evidence="3 7" id="KW-0808">Transferase</keyword>
<reference evidence="7 8" key="1">
    <citation type="submission" date="2018-06" db="EMBL/GenBank/DDBJ databases">
        <title>Genomic Encyclopedia of Archaeal and Bacterial Type Strains, Phase II (KMG-II): from individual species to whole genera.</title>
        <authorList>
            <person name="Goeker M."/>
        </authorList>
    </citation>
    <scope>NUCLEOTIDE SEQUENCE [LARGE SCALE GENOMIC DNA]</scope>
    <source>
        <strain evidence="7 8">CFPB 3232</strain>
    </source>
</reference>
<organism evidence="7 8">
    <name type="scientific">Paracidovorax anthurii</name>
    <dbReference type="NCBI Taxonomy" id="78229"/>
    <lineage>
        <taxon>Bacteria</taxon>
        <taxon>Pseudomonadati</taxon>
        <taxon>Pseudomonadota</taxon>
        <taxon>Betaproteobacteria</taxon>
        <taxon>Burkholderiales</taxon>
        <taxon>Comamonadaceae</taxon>
        <taxon>Paracidovorax</taxon>
    </lineage>
</organism>
<dbReference type="EMBL" id="QLTA01000003">
    <property type="protein sequence ID" value="RAR85946.1"/>
    <property type="molecule type" value="Genomic_DNA"/>
</dbReference>
<dbReference type="InterPro" id="IPR002123">
    <property type="entry name" value="Plipid/glycerol_acylTrfase"/>
</dbReference>
<dbReference type="PANTHER" id="PTHR10434">
    <property type="entry name" value="1-ACYL-SN-GLYCEROL-3-PHOSPHATE ACYLTRANSFERASE"/>
    <property type="match status" value="1"/>
</dbReference>